<dbReference type="PANTHER" id="PTHR11557">
    <property type="entry name" value="PORPHOBILINOGEN DEAMINASE"/>
    <property type="match status" value="1"/>
</dbReference>
<accession>A0AAU8DSW3</accession>
<dbReference type="PROSITE" id="PS00533">
    <property type="entry name" value="PORPHOBILINOGEN_DEAM"/>
    <property type="match status" value="1"/>
</dbReference>
<proteinExistence type="inferred from homology"/>
<comment type="similarity">
    <text evidence="2 7">Belongs to the HMBS family.</text>
</comment>
<dbReference type="RefSeq" id="WP_353650733.1">
    <property type="nucleotide sequence ID" value="NZ_CP159218.1"/>
</dbReference>
<comment type="miscellaneous">
    <text evidence="7">The porphobilinogen subunits are added to the dipyrromethane group.</text>
</comment>
<evidence type="ECO:0000256" key="1">
    <source>
        <dbReference type="ARBA" id="ARBA00002869"/>
    </source>
</evidence>
<dbReference type="Pfam" id="PF01379">
    <property type="entry name" value="Porphobil_deam"/>
    <property type="match status" value="1"/>
</dbReference>
<gene>
    <name evidence="7 11" type="primary">hemC</name>
    <name evidence="11" type="ORF">ABLG96_07440</name>
</gene>
<comment type="cofactor">
    <cofactor evidence="7">
        <name>dipyrromethane</name>
        <dbReference type="ChEBI" id="CHEBI:60342"/>
    </cofactor>
    <text evidence="7">Binds 1 dipyrromethane group covalently.</text>
</comment>
<keyword evidence="8" id="KW-0732">Signal</keyword>
<feature type="domain" description="Porphobilinogen deaminase N-terminal" evidence="9">
    <location>
        <begin position="6"/>
        <end position="208"/>
    </location>
</feature>
<evidence type="ECO:0000256" key="6">
    <source>
        <dbReference type="ARBA" id="ARBA00048169"/>
    </source>
</evidence>
<evidence type="ECO:0000256" key="4">
    <source>
        <dbReference type="ARBA" id="ARBA00022679"/>
    </source>
</evidence>
<dbReference type="PANTHER" id="PTHR11557:SF0">
    <property type="entry name" value="PORPHOBILINOGEN DEAMINASE"/>
    <property type="match status" value="1"/>
</dbReference>
<dbReference type="InterPro" id="IPR036803">
    <property type="entry name" value="Porphobilinogen_deaminase_C_sf"/>
</dbReference>
<dbReference type="InterPro" id="IPR000860">
    <property type="entry name" value="HemC"/>
</dbReference>
<comment type="subunit">
    <text evidence="3 7">Monomer.</text>
</comment>
<keyword evidence="4 7" id="KW-0808">Transferase</keyword>
<evidence type="ECO:0000256" key="2">
    <source>
        <dbReference type="ARBA" id="ARBA00005638"/>
    </source>
</evidence>
<dbReference type="FunFam" id="3.40.190.10:FF:000005">
    <property type="entry name" value="Porphobilinogen deaminase"/>
    <property type="match status" value="1"/>
</dbReference>
<dbReference type="Gene3D" id="3.40.190.10">
    <property type="entry name" value="Periplasmic binding protein-like II"/>
    <property type="match status" value="2"/>
</dbReference>
<dbReference type="PRINTS" id="PR00151">
    <property type="entry name" value="PORPHBDMNASE"/>
</dbReference>
<dbReference type="NCBIfam" id="TIGR00212">
    <property type="entry name" value="hemC"/>
    <property type="match status" value="1"/>
</dbReference>
<name>A0AAU8DSW3_9ACTN</name>
<evidence type="ECO:0000256" key="8">
    <source>
        <dbReference type="SAM" id="SignalP"/>
    </source>
</evidence>
<dbReference type="EC" id="2.5.1.61" evidence="7"/>
<evidence type="ECO:0000256" key="3">
    <source>
        <dbReference type="ARBA" id="ARBA00011245"/>
    </source>
</evidence>
<feature type="chain" id="PRO_5043964196" description="Porphobilinogen deaminase" evidence="8">
    <location>
        <begin position="25"/>
        <end position="317"/>
    </location>
</feature>
<feature type="signal peptide" evidence="8">
    <location>
        <begin position="1"/>
        <end position="24"/>
    </location>
</feature>
<dbReference type="InterPro" id="IPR022417">
    <property type="entry name" value="Porphobilin_deaminase_N"/>
</dbReference>
<reference evidence="11" key="1">
    <citation type="submission" date="2024-05" db="EMBL/GenBank/DDBJ databases">
        <authorList>
            <person name="Cai S.Y."/>
            <person name="Jin L.M."/>
            <person name="Li H.R."/>
        </authorList>
    </citation>
    <scope>NUCLEOTIDE SEQUENCE</scope>
    <source>
        <strain evidence="11">A5-74</strain>
    </source>
</reference>
<sequence length="317" mass="32507">MTPRVLRVGTRGSALALAQSNAVATAVAAAAQCEYTLVPIRTEGDVNRAPLATIGGTGVFVAAVRDALVADRVDLVVHSFKDLPVDPAPGLRLGAVPRRENTSDALCSHGIELDQLRVGARVGTGSPRRAGQLLRLRPDISVVPIRGNVDTRLARVAPDDLDAVLLATAGLRRLGKEASITQQLTAPQFLPAPAQGALSVECRADVDDALASALGTLDDPAARRTALAERAVLRELEAGCSAPVSALGLLDPETGILTLVARITTPDGTGEITVQATGPADDDRTAEAIGTAAARDLLVRGAGRLVDGLGSSAGSSR</sequence>
<evidence type="ECO:0000259" key="10">
    <source>
        <dbReference type="Pfam" id="PF03900"/>
    </source>
</evidence>
<evidence type="ECO:0000313" key="11">
    <source>
        <dbReference type="EMBL" id="XCG65122.1"/>
    </source>
</evidence>
<evidence type="ECO:0000256" key="5">
    <source>
        <dbReference type="ARBA" id="ARBA00023244"/>
    </source>
</evidence>
<dbReference type="EMBL" id="CP159218">
    <property type="protein sequence ID" value="XCG65122.1"/>
    <property type="molecule type" value="Genomic_DNA"/>
</dbReference>
<dbReference type="SUPFAM" id="SSF53850">
    <property type="entry name" value="Periplasmic binding protein-like II"/>
    <property type="match status" value="1"/>
</dbReference>
<dbReference type="AlphaFoldDB" id="A0AAU8DSW3"/>
<dbReference type="GO" id="GO:0005737">
    <property type="term" value="C:cytoplasm"/>
    <property type="evidence" value="ECO:0007669"/>
    <property type="project" value="UniProtKB-UniRule"/>
</dbReference>
<dbReference type="HAMAP" id="MF_00260">
    <property type="entry name" value="Porphobil_deam"/>
    <property type="match status" value="1"/>
</dbReference>
<dbReference type="InterPro" id="IPR022419">
    <property type="entry name" value="Porphobilin_deaminase_cofac_BS"/>
</dbReference>
<keyword evidence="5 7" id="KW-0627">Porphyrin biosynthesis</keyword>
<evidence type="ECO:0000259" key="9">
    <source>
        <dbReference type="Pfam" id="PF01379"/>
    </source>
</evidence>
<protein>
    <recommendedName>
        <fullName evidence="7">Porphobilinogen deaminase</fullName>
        <shortName evidence="7">PBG</shortName>
        <ecNumber evidence="7">2.5.1.61</ecNumber>
    </recommendedName>
    <alternativeName>
        <fullName evidence="7">Hydroxymethylbilane synthase</fullName>
        <shortName evidence="7">HMBS</shortName>
    </alternativeName>
    <alternativeName>
        <fullName evidence="7">Pre-uroporphyrinogen synthase</fullName>
    </alternativeName>
</protein>
<comment type="function">
    <text evidence="1 7">Tetrapolymerization of the monopyrrole PBG into the hydroxymethylbilane pre-uroporphyrinogen in several discrete steps.</text>
</comment>
<feature type="domain" description="Porphobilinogen deaminase C-terminal" evidence="10">
    <location>
        <begin position="225"/>
        <end position="298"/>
    </location>
</feature>
<dbReference type="InterPro" id="IPR022418">
    <property type="entry name" value="Porphobilinogen_deaminase_C"/>
</dbReference>
<dbReference type="Gene3D" id="3.30.160.40">
    <property type="entry name" value="Porphobilinogen deaminase, C-terminal domain"/>
    <property type="match status" value="1"/>
</dbReference>
<dbReference type="GO" id="GO:0006782">
    <property type="term" value="P:protoporphyrinogen IX biosynthetic process"/>
    <property type="evidence" value="ECO:0007669"/>
    <property type="project" value="UniProtKB-UniRule"/>
</dbReference>
<dbReference type="Pfam" id="PF03900">
    <property type="entry name" value="Porphobil_deamC"/>
    <property type="match status" value="1"/>
</dbReference>
<organism evidence="11">
    <name type="scientific">Nakamurella sp. A5-74</name>
    <dbReference type="NCBI Taxonomy" id="3158264"/>
    <lineage>
        <taxon>Bacteria</taxon>
        <taxon>Bacillati</taxon>
        <taxon>Actinomycetota</taxon>
        <taxon>Actinomycetes</taxon>
        <taxon>Nakamurellales</taxon>
        <taxon>Nakamurellaceae</taxon>
        <taxon>Nakamurella</taxon>
    </lineage>
</organism>
<dbReference type="PIRSF" id="PIRSF001438">
    <property type="entry name" value="4pyrrol_synth_OHMeBilane_synth"/>
    <property type="match status" value="1"/>
</dbReference>
<evidence type="ECO:0000256" key="7">
    <source>
        <dbReference type="HAMAP-Rule" id="MF_00260"/>
    </source>
</evidence>
<dbReference type="SUPFAM" id="SSF54782">
    <property type="entry name" value="Porphobilinogen deaminase (hydroxymethylbilane synthase), C-terminal domain"/>
    <property type="match status" value="1"/>
</dbReference>
<dbReference type="GO" id="GO:0004418">
    <property type="term" value="F:hydroxymethylbilane synthase activity"/>
    <property type="evidence" value="ECO:0007669"/>
    <property type="project" value="UniProtKB-UniRule"/>
</dbReference>
<feature type="modified residue" description="S-(dipyrrolylmethanemethyl)cysteine" evidence="7">
    <location>
        <position position="240"/>
    </location>
</feature>
<comment type="catalytic activity">
    <reaction evidence="6 7">
        <text>4 porphobilinogen + H2O = hydroxymethylbilane + 4 NH4(+)</text>
        <dbReference type="Rhea" id="RHEA:13185"/>
        <dbReference type="ChEBI" id="CHEBI:15377"/>
        <dbReference type="ChEBI" id="CHEBI:28938"/>
        <dbReference type="ChEBI" id="CHEBI:57845"/>
        <dbReference type="ChEBI" id="CHEBI:58126"/>
        <dbReference type="EC" id="2.5.1.61"/>
    </reaction>
</comment>